<gene>
    <name evidence="1" type="ORF">Q8W23_06935</name>
</gene>
<keyword evidence="2" id="KW-1185">Reference proteome</keyword>
<dbReference type="RefSeq" id="WP_176550523.1">
    <property type="nucleotide sequence ID" value="NZ_JAUYVU010000004.1"/>
</dbReference>
<proteinExistence type="predicted"/>
<evidence type="ECO:0000313" key="2">
    <source>
        <dbReference type="Proteomes" id="UP001242342"/>
    </source>
</evidence>
<name>A0ABT9F3J3_9FLAO</name>
<sequence length="58" mass="6370">MKKSILNLGTSLNKTKQKAIKGGNTGTFCYTFRDCGPDEDCCHGECFNSKIAIDLIHC</sequence>
<comment type="caution">
    <text evidence="1">The sequence shown here is derived from an EMBL/GenBank/DDBJ whole genome shotgun (WGS) entry which is preliminary data.</text>
</comment>
<dbReference type="Proteomes" id="UP001242342">
    <property type="component" value="Unassembled WGS sequence"/>
</dbReference>
<evidence type="ECO:0008006" key="3">
    <source>
        <dbReference type="Google" id="ProtNLM"/>
    </source>
</evidence>
<dbReference type="EMBL" id="JAUYVU010000004">
    <property type="protein sequence ID" value="MDP2541210.1"/>
    <property type="molecule type" value="Genomic_DNA"/>
</dbReference>
<reference evidence="1 2" key="1">
    <citation type="submission" date="2023-07" db="EMBL/GenBank/DDBJ databases">
        <title>Genome content predicts the carbon catabolic preferences of heterotrophic bacteria.</title>
        <authorList>
            <person name="Gralka M."/>
        </authorList>
    </citation>
    <scope>NUCLEOTIDE SEQUENCE [LARGE SCALE GENOMIC DNA]</scope>
    <source>
        <strain evidence="1 2">4G03</strain>
    </source>
</reference>
<protein>
    <recommendedName>
        <fullName evidence="3">Bacteriocin-like protein</fullName>
    </recommendedName>
</protein>
<evidence type="ECO:0000313" key="1">
    <source>
        <dbReference type="EMBL" id="MDP2541210.1"/>
    </source>
</evidence>
<accession>A0ABT9F3J3</accession>
<organism evidence="1 2">
    <name type="scientific">Tenacibaculum discolor</name>
    <dbReference type="NCBI Taxonomy" id="361581"/>
    <lineage>
        <taxon>Bacteria</taxon>
        <taxon>Pseudomonadati</taxon>
        <taxon>Bacteroidota</taxon>
        <taxon>Flavobacteriia</taxon>
        <taxon>Flavobacteriales</taxon>
        <taxon>Flavobacteriaceae</taxon>
        <taxon>Tenacibaculum</taxon>
    </lineage>
</organism>